<dbReference type="InterPro" id="IPR058349">
    <property type="entry name" value="DUF8036"/>
</dbReference>
<sequence>MGIREWSFAIVSMALVFGLIVQPSCSSAGAFDLANNQQGGGTNMRHEGRDMEVYYSIQAALSFANMFLSILLLGIYIDTYRRIRSEFSLSMAIVALVLFSYALTSNPLLHSALGFGGFGLGPFAMIPELFSCVALLILVYISLK</sequence>
<comment type="caution">
    <text evidence="2">The sequence shown here is derived from an EMBL/GenBank/DDBJ whole genome shotgun (WGS) entry which is preliminary data.</text>
</comment>
<evidence type="ECO:0000256" key="1">
    <source>
        <dbReference type="SAM" id="Phobius"/>
    </source>
</evidence>
<keyword evidence="1" id="KW-0812">Transmembrane</keyword>
<reference evidence="2" key="1">
    <citation type="journal article" date="2020" name="mSystems">
        <title>Genome- and Community-Level Interaction Insights into Carbon Utilization and Element Cycling Functions of Hydrothermarchaeota in Hydrothermal Sediment.</title>
        <authorList>
            <person name="Zhou Z."/>
            <person name="Liu Y."/>
            <person name="Xu W."/>
            <person name="Pan J."/>
            <person name="Luo Z.H."/>
            <person name="Li M."/>
        </authorList>
    </citation>
    <scope>NUCLEOTIDE SEQUENCE [LARGE SCALE GENOMIC DNA]</scope>
    <source>
        <strain evidence="2">SpSt-1038</strain>
    </source>
</reference>
<gene>
    <name evidence="2" type="ORF">ENL91_01065</name>
</gene>
<dbReference type="AlphaFoldDB" id="A0A7J3UZB6"/>
<protein>
    <submittedName>
        <fullName evidence="2">Uncharacterized protein</fullName>
    </submittedName>
</protein>
<feature type="transmembrane region" description="Helical" evidence="1">
    <location>
        <begin position="54"/>
        <end position="75"/>
    </location>
</feature>
<organism evidence="2">
    <name type="scientific">Candidatus Methanosuratincola petrocarbonis</name>
    <name type="common">ex Vanwonterghem et al. 2016</name>
    <dbReference type="NCBI Taxonomy" id="1867261"/>
    <lineage>
        <taxon>Archaea</taxon>
        <taxon>Thermoproteota</taxon>
        <taxon>Methanosuratincolia</taxon>
        <taxon>Candidatus Methanomethylicales</taxon>
        <taxon>Candidatus Methanomethylicaceae</taxon>
        <taxon>Candidatus Methanosuratincola (ex Vanwonterghem et al. 2016)</taxon>
    </lineage>
</organism>
<dbReference type="Pfam" id="PF26119">
    <property type="entry name" value="DUF8036"/>
    <property type="match status" value="1"/>
</dbReference>
<evidence type="ECO:0000313" key="2">
    <source>
        <dbReference type="EMBL" id="HHI48743.1"/>
    </source>
</evidence>
<dbReference type="EMBL" id="DRVT01000014">
    <property type="protein sequence ID" value="HHI48743.1"/>
    <property type="molecule type" value="Genomic_DNA"/>
</dbReference>
<name>A0A7J3UZB6_9CREN</name>
<keyword evidence="1" id="KW-0472">Membrane</keyword>
<keyword evidence="1" id="KW-1133">Transmembrane helix</keyword>
<feature type="transmembrane region" description="Helical" evidence="1">
    <location>
        <begin position="124"/>
        <end position="143"/>
    </location>
</feature>
<feature type="transmembrane region" description="Helical" evidence="1">
    <location>
        <begin position="87"/>
        <end position="104"/>
    </location>
</feature>
<proteinExistence type="predicted"/>
<accession>A0A7J3UZB6</accession>